<gene>
    <name evidence="5" type="ORF">F0L68_20215</name>
</gene>
<feature type="domain" description="HTH asnC-type" evidence="4">
    <location>
        <begin position="44"/>
        <end position="105"/>
    </location>
</feature>
<dbReference type="SUPFAM" id="SSF54909">
    <property type="entry name" value="Dimeric alpha+beta barrel"/>
    <property type="match status" value="1"/>
</dbReference>
<dbReference type="Pfam" id="PF13412">
    <property type="entry name" value="HTH_24"/>
    <property type="match status" value="1"/>
</dbReference>
<organism evidence="5 6">
    <name type="scientific">Solihabitans fulvus</name>
    <dbReference type="NCBI Taxonomy" id="1892852"/>
    <lineage>
        <taxon>Bacteria</taxon>
        <taxon>Bacillati</taxon>
        <taxon>Actinomycetota</taxon>
        <taxon>Actinomycetes</taxon>
        <taxon>Pseudonocardiales</taxon>
        <taxon>Pseudonocardiaceae</taxon>
        <taxon>Solihabitans</taxon>
    </lineage>
</organism>
<dbReference type="InterPro" id="IPR036390">
    <property type="entry name" value="WH_DNA-bd_sf"/>
</dbReference>
<accession>A0A5B2XCD4</accession>
<dbReference type="PRINTS" id="PR00033">
    <property type="entry name" value="HTHASNC"/>
</dbReference>
<comment type="caution">
    <text evidence="5">The sequence shown here is derived from an EMBL/GenBank/DDBJ whole genome shotgun (WGS) entry which is preliminary data.</text>
</comment>
<dbReference type="Gene3D" id="3.30.70.920">
    <property type="match status" value="1"/>
</dbReference>
<dbReference type="GO" id="GO:0005829">
    <property type="term" value="C:cytosol"/>
    <property type="evidence" value="ECO:0007669"/>
    <property type="project" value="TreeGrafter"/>
</dbReference>
<dbReference type="InterPro" id="IPR019888">
    <property type="entry name" value="Tscrpt_reg_AsnC-like"/>
</dbReference>
<keyword evidence="1" id="KW-0805">Transcription regulation</keyword>
<dbReference type="InterPro" id="IPR019887">
    <property type="entry name" value="Tscrpt_reg_AsnC/Lrp_C"/>
</dbReference>
<dbReference type="EMBL" id="VUOB01000036">
    <property type="protein sequence ID" value="KAA2260462.1"/>
    <property type="molecule type" value="Genomic_DNA"/>
</dbReference>
<evidence type="ECO:0000313" key="6">
    <source>
        <dbReference type="Proteomes" id="UP000323454"/>
    </source>
</evidence>
<dbReference type="Gene3D" id="1.10.10.10">
    <property type="entry name" value="Winged helix-like DNA-binding domain superfamily/Winged helix DNA-binding domain"/>
    <property type="match status" value="1"/>
</dbReference>
<dbReference type="AlphaFoldDB" id="A0A5B2XCD4"/>
<dbReference type="InterPro" id="IPR000485">
    <property type="entry name" value="AsnC-type_HTH_dom"/>
</dbReference>
<keyword evidence="2" id="KW-0238">DNA-binding</keyword>
<dbReference type="InterPro" id="IPR011008">
    <property type="entry name" value="Dimeric_a/b-barrel"/>
</dbReference>
<dbReference type="GO" id="GO:0043200">
    <property type="term" value="P:response to amino acid"/>
    <property type="evidence" value="ECO:0007669"/>
    <property type="project" value="TreeGrafter"/>
</dbReference>
<protein>
    <submittedName>
        <fullName evidence="5">Lrp/AsnC family transcriptional regulator</fullName>
    </submittedName>
</protein>
<dbReference type="PANTHER" id="PTHR30154:SF54">
    <property type="entry name" value="POSSIBLE TRANSCRIPTIONAL REGULATORY PROTEIN (PROBABLY LRP_ASNC-FAMILY)"/>
    <property type="match status" value="1"/>
</dbReference>
<proteinExistence type="predicted"/>
<evidence type="ECO:0000313" key="5">
    <source>
        <dbReference type="EMBL" id="KAA2260462.1"/>
    </source>
</evidence>
<dbReference type="PANTHER" id="PTHR30154">
    <property type="entry name" value="LEUCINE-RESPONSIVE REGULATORY PROTEIN"/>
    <property type="match status" value="1"/>
</dbReference>
<dbReference type="Proteomes" id="UP000323454">
    <property type="component" value="Unassembled WGS sequence"/>
</dbReference>
<dbReference type="GO" id="GO:0043565">
    <property type="term" value="F:sequence-specific DNA binding"/>
    <property type="evidence" value="ECO:0007669"/>
    <property type="project" value="InterPro"/>
</dbReference>
<reference evidence="5 6" key="1">
    <citation type="submission" date="2019-09" db="EMBL/GenBank/DDBJ databases">
        <title>Goodfellowia gen. nov., a new genus of the Pseudonocardineae related to Actinoalloteichus, containing Goodfellowia coeruleoviolacea gen. nov., comb. nov. gen. nov., comb. nov.</title>
        <authorList>
            <person name="Labeda D."/>
        </authorList>
    </citation>
    <scope>NUCLEOTIDE SEQUENCE [LARGE SCALE GENOMIC DNA]</scope>
    <source>
        <strain evidence="5 6">AN110305</strain>
    </source>
</reference>
<evidence type="ECO:0000256" key="1">
    <source>
        <dbReference type="ARBA" id="ARBA00023015"/>
    </source>
</evidence>
<name>A0A5B2XCD4_9PSEU</name>
<sequence>MLQFRPDSCKDAAEAPPNGACVAVSARWRHEMADGSWIPQQAALSEQEVRILRALADDARTTNAALAESVGIPASTCLMRVQGLRERDVVRGFHADVDRRALGLGLEVLVAVELAEQSSAATGRFLAACRTLDRVMAAMQVSGDHHYLLQVYAASTDELLATVIAPLEALPEVRRTNTTIVFEHWRRQSVLGGMAAT</sequence>
<dbReference type="SUPFAM" id="SSF46785">
    <property type="entry name" value="Winged helix' DNA-binding domain"/>
    <property type="match status" value="1"/>
</dbReference>
<reference evidence="5 6" key="2">
    <citation type="submission" date="2019-09" db="EMBL/GenBank/DDBJ databases">
        <authorList>
            <person name="Jin C."/>
        </authorList>
    </citation>
    <scope>NUCLEOTIDE SEQUENCE [LARGE SCALE GENOMIC DNA]</scope>
    <source>
        <strain evidence="5 6">AN110305</strain>
    </source>
</reference>
<dbReference type="InterPro" id="IPR036388">
    <property type="entry name" value="WH-like_DNA-bd_sf"/>
</dbReference>
<dbReference type="PROSITE" id="PS50956">
    <property type="entry name" value="HTH_ASNC_2"/>
    <property type="match status" value="1"/>
</dbReference>
<keyword evidence="6" id="KW-1185">Reference proteome</keyword>
<dbReference type="Pfam" id="PF01037">
    <property type="entry name" value="AsnC_trans_reg"/>
    <property type="match status" value="1"/>
</dbReference>
<evidence type="ECO:0000256" key="3">
    <source>
        <dbReference type="ARBA" id="ARBA00023163"/>
    </source>
</evidence>
<evidence type="ECO:0000256" key="2">
    <source>
        <dbReference type="ARBA" id="ARBA00023125"/>
    </source>
</evidence>
<evidence type="ECO:0000259" key="4">
    <source>
        <dbReference type="PROSITE" id="PS50956"/>
    </source>
</evidence>
<keyword evidence="3" id="KW-0804">Transcription</keyword>
<dbReference type="SMART" id="SM00344">
    <property type="entry name" value="HTH_ASNC"/>
    <property type="match status" value="1"/>
</dbReference>
<dbReference type="OrthoDB" id="4411089at2"/>